<protein>
    <recommendedName>
        <fullName evidence="2">DUF2510 domain-containing protein</fullName>
    </recommendedName>
</protein>
<evidence type="ECO:0000259" key="2">
    <source>
        <dbReference type="Pfam" id="PF10708"/>
    </source>
</evidence>
<keyword evidence="1" id="KW-0812">Transmembrane</keyword>
<dbReference type="InterPro" id="IPR018929">
    <property type="entry name" value="DUF2510"/>
</dbReference>
<dbReference type="Pfam" id="PF10708">
    <property type="entry name" value="DUF2510"/>
    <property type="match status" value="1"/>
</dbReference>
<dbReference type="EMBL" id="LRAD01000024">
    <property type="protein sequence ID" value="KXZ61028.1"/>
    <property type="molecule type" value="Genomic_DNA"/>
</dbReference>
<sequence length="259" mass="27429">MSAPAGWYPDPADPAARRWWDGTQWTAQTAPAPRFGEYAPTAGGPTTAAPAAPAVPVPLPSPVAQTAPVAGGYAAYPSAPAYAGSGATPPVVDVPTSTVWVWLAVAASVLPMLSIFLIDWNGYIAAVVAMSREASSGMTGMPTELMSWEARAIGISLIGWLFYAAFVVFSWLDWRELKRRGVVAPFGWAWSFFVLLGLGSAVYMIGRAVVLRRRTVAGGWAPLWTWIAATVIGFIASISLVVWVIGEIVQAVSFTVQGS</sequence>
<organism evidence="3 4">
    <name type="scientific">Microbacterium laevaniformans</name>
    <dbReference type="NCBI Taxonomy" id="36807"/>
    <lineage>
        <taxon>Bacteria</taxon>
        <taxon>Bacillati</taxon>
        <taxon>Actinomycetota</taxon>
        <taxon>Actinomycetes</taxon>
        <taxon>Micrococcales</taxon>
        <taxon>Microbacteriaceae</taxon>
        <taxon>Microbacterium</taxon>
    </lineage>
</organism>
<accession>A0A150HGY8</accession>
<feature type="transmembrane region" description="Helical" evidence="1">
    <location>
        <begin position="150"/>
        <end position="172"/>
    </location>
</feature>
<keyword evidence="1" id="KW-0472">Membrane</keyword>
<evidence type="ECO:0000313" key="3">
    <source>
        <dbReference type="EMBL" id="KXZ61028.1"/>
    </source>
</evidence>
<dbReference type="PATRIC" id="fig|36807.3.peg.918"/>
<gene>
    <name evidence="3" type="ORF">Mlaev_00894</name>
</gene>
<feature type="transmembrane region" description="Helical" evidence="1">
    <location>
        <begin position="223"/>
        <end position="245"/>
    </location>
</feature>
<feature type="domain" description="DUF2510" evidence="2">
    <location>
        <begin position="5"/>
        <end position="33"/>
    </location>
</feature>
<dbReference type="AlphaFoldDB" id="A0A150HGY8"/>
<proteinExistence type="predicted"/>
<feature type="transmembrane region" description="Helical" evidence="1">
    <location>
        <begin position="192"/>
        <end position="211"/>
    </location>
</feature>
<feature type="transmembrane region" description="Helical" evidence="1">
    <location>
        <begin position="99"/>
        <end position="129"/>
    </location>
</feature>
<evidence type="ECO:0000313" key="4">
    <source>
        <dbReference type="Proteomes" id="UP000075357"/>
    </source>
</evidence>
<dbReference type="STRING" id="36807.Mlaev_00894"/>
<keyword evidence="4" id="KW-1185">Reference proteome</keyword>
<comment type="caution">
    <text evidence="3">The sequence shown here is derived from an EMBL/GenBank/DDBJ whole genome shotgun (WGS) entry which is preliminary data.</text>
</comment>
<keyword evidence="1" id="KW-1133">Transmembrane helix</keyword>
<evidence type="ECO:0000256" key="1">
    <source>
        <dbReference type="SAM" id="Phobius"/>
    </source>
</evidence>
<name>A0A150HGY8_9MICO</name>
<dbReference type="RefSeq" id="WP_005051180.1">
    <property type="nucleotide sequence ID" value="NZ_LRAD01000024.1"/>
</dbReference>
<reference evidence="3 4" key="1">
    <citation type="submission" date="2016-01" db="EMBL/GenBank/DDBJ databases">
        <title>Draft genome sequences of Microbacterium laevaniformans LCDC 91-0039 and the type strain of Microbacterium hominis LCDC 84-209.</title>
        <authorList>
            <person name="Bernier A.-M."/>
            <person name="Bernard K."/>
        </authorList>
    </citation>
    <scope>NUCLEOTIDE SEQUENCE [LARGE SCALE GENOMIC DNA]</scope>
    <source>
        <strain evidence="3 4">LCDC 91-0039</strain>
    </source>
</reference>
<dbReference type="Proteomes" id="UP000075357">
    <property type="component" value="Unassembled WGS sequence"/>
</dbReference>